<dbReference type="RefSeq" id="WP_188516621.1">
    <property type="nucleotide sequence ID" value="NZ_BMES01000001.1"/>
</dbReference>
<dbReference type="Proteomes" id="UP000603912">
    <property type="component" value="Unassembled WGS sequence"/>
</dbReference>
<reference evidence="1" key="1">
    <citation type="journal article" date="2014" name="Int. J. Syst. Evol. Microbiol.">
        <title>Complete genome sequence of Corynebacterium casei LMG S-19264T (=DSM 44701T), isolated from a smear-ripened cheese.</title>
        <authorList>
            <consortium name="US DOE Joint Genome Institute (JGI-PGF)"/>
            <person name="Walter F."/>
            <person name="Albersmeier A."/>
            <person name="Kalinowski J."/>
            <person name="Ruckert C."/>
        </authorList>
    </citation>
    <scope>NUCLEOTIDE SEQUENCE</scope>
    <source>
        <strain evidence="1">CGMCC 1.12214</strain>
    </source>
</reference>
<dbReference type="EMBL" id="BMES01000001">
    <property type="protein sequence ID" value="GGH12506.1"/>
    <property type="molecule type" value="Genomic_DNA"/>
</dbReference>
<evidence type="ECO:0000313" key="1">
    <source>
        <dbReference type="EMBL" id="GGH12506.1"/>
    </source>
</evidence>
<protein>
    <submittedName>
        <fullName evidence="1">Uncharacterized protein</fullName>
    </submittedName>
</protein>
<evidence type="ECO:0000313" key="2">
    <source>
        <dbReference type="Proteomes" id="UP000603912"/>
    </source>
</evidence>
<proteinExistence type="predicted"/>
<dbReference type="AlphaFoldDB" id="A0A917MG28"/>
<comment type="caution">
    <text evidence="1">The sequence shown here is derived from an EMBL/GenBank/DDBJ whole genome shotgun (WGS) entry which is preliminary data.</text>
</comment>
<reference evidence="1" key="2">
    <citation type="submission" date="2020-09" db="EMBL/GenBank/DDBJ databases">
        <authorList>
            <person name="Sun Q."/>
            <person name="Zhou Y."/>
        </authorList>
    </citation>
    <scope>NUCLEOTIDE SEQUENCE</scope>
    <source>
        <strain evidence="1">CGMCC 1.12214</strain>
    </source>
</reference>
<sequence length="66" mass="7614">MDEDAERTRISKLAAELVAKFGELGTETLSTEVAKFLARHPDIDADVFMDIAIDLYLERRRPRRLH</sequence>
<organism evidence="1 2">
    <name type="scientific">Alsobacter metallidurans</name>
    <dbReference type="NCBI Taxonomy" id="340221"/>
    <lineage>
        <taxon>Bacteria</taxon>
        <taxon>Pseudomonadati</taxon>
        <taxon>Pseudomonadota</taxon>
        <taxon>Alphaproteobacteria</taxon>
        <taxon>Hyphomicrobiales</taxon>
        <taxon>Alsobacteraceae</taxon>
        <taxon>Alsobacter</taxon>
    </lineage>
</organism>
<accession>A0A917MG28</accession>
<gene>
    <name evidence="1" type="ORF">GCM10007036_10380</name>
</gene>
<keyword evidence="2" id="KW-1185">Reference proteome</keyword>
<name>A0A917MG28_9HYPH</name>